<dbReference type="VEuPathDB" id="AmoebaDB:NF0077640"/>
<feature type="compositionally biased region" description="Low complexity" evidence="3">
    <location>
        <begin position="14"/>
        <end position="25"/>
    </location>
</feature>
<keyword evidence="2" id="KW-0802">TPR repeat</keyword>
<dbReference type="SMART" id="SM00028">
    <property type="entry name" value="TPR"/>
    <property type="match status" value="5"/>
</dbReference>
<evidence type="ECO:0000313" key="4">
    <source>
        <dbReference type="EMBL" id="KAF0972679.1"/>
    </source>
</evidence>
<dbReference type="EMBL" id="VFQX01000066">
    <property type="protein sequence ID" value="KAF0972679.1"/>
    <property type="molecule type" value="Genomic_DNA"/>
</dbReference>
<sequence>MNHHDEDSIQEENSSPLTHSSLSSVDSEHDLPLFDDQQNNNEEENKTDDDDDDLNLNIPPVLEFGSLIPGIPKDASSLWTEQYIYNTGLIYRKIMIKVDSYRFERNFKLAHDELIKAINLFPYQPEAYYKRALIYFQTSNPKEMQRAINITKFVCKGHPFWSLLCEGYTCEVEQNFTKSRDLYEQAYHVPKEQILRFYENTFKLSNQCATTMYNLFDVFSPFFAIFNQGCVMMDLEIEKEAINTFQSAIDFLENSAKNNVFHFLSVSQLSKLLSMGKALCFNNMGCCALQFSTDHEALKYLSKGIEYSRKYVLVYENRMNLFSRLTMYASAVKDCDAVLSFAKNPETLEKMQAEKACNIHRWIQQGPGHHCKYSYSDLDNLVEELLEKYPKNHVLYLTKALNASTLEEAVDILTQGINTIDTPSVDSMFKLAALFDFRSSLYEGMGETRKSDNDSKTVKRLGEYQLPSRIE</sequence>
<dbReference type="VEuPathDB" id="AmoebaDB:FDP41_008928"/>
<proteinExistence type="predicted"/>
<dbReference type="RefSeq" id="XP_044557393.1">
    <property type="nucleotide sequence ID" value="XM_044712832.1"/>
</dbReference>
<reference evidence="4 5" key="1">
    <citation type="journal article" date="2019" name="Sci. Rep.">
        <title>Nanopore sequencing improves the draft genome of the human pathogenic amoeba Naegleria fowleri.</title>
        <authorList>
            <person name="Liechti N."/>
            <person name="Schurch N."/>
            <person name="Bruggmann R."/>
            <person name="Wittwer M."/>
        </authorList>
    </citation>
    <scope>NUCLEOTIDE SEQUENCE [LARGE SCALE GENOMIC DNA]</scope>
    <source>
        <strain evidence="4 5">ATCC 30894</strain>
    </source>
</reference>
<evidence type="ECO:0000313" key="5">
    <source>
        <dbReference type="Proteomes" id="UP000444721"/>
    </source>
</evidence>
<dbReference type="PANTHER" id="PTHR44858:SF1">
    <property type="entry name" value="UDP-N-ACETYLGLUCOSAMINE--PEPTIDE N-ACETYLGLUCOSAMINYLTRANSFERASE SPINDLY-RELATED"/>
    <property type="match status" value="1"/>
</dbReference>
<keyword evidence="1" id="KW-0677">Repeat</keyword>
<accession>A0A6A5BI31</accession>
<organism evidence="4 5">
    <name type="scientific">Naegleria fowleri</name>
    <name type="common">Brain eating amoeba</name>
    <dbReference type="NCBI Taxonomy" id="5763"/>
    <lineage>
        <taxon>Eukaryota</taxon>
        <taxon>Discoba</taxon>
        <taxon>Heterolobosea</taxon>
        <taxon>Tetramitia</taxon>
        <taxon>Eutetramitia</taxon>
        <taxon>Vahlkampfiidae</taxon>
        <taxon>Naegleria</taxon>
    </lineage>
</organism>
<dbReference type="InterPro" id="IPR019734">
    <property type="entry name" value="TPR_rpt"/>
</dbReference>
<dbReference type="OrthoDB" id="10255636at2759"/>
<evidence type="ECO:0000256" key="2">
    <source>
        <dbReference type="ARBA" id="ARBA00022803"/>
    </source>
</evidence>
<dbReference type="PANTHER" id="PTHR44858">
    <property type="entry name" value="TETRATRICOPEPTIDE REPEAT PROTEIN 6"/>
    <property type="match status" value="1"/>
</dbReference>
<dbReference type="InterPro" id="IPR050498">
    <property type="entry name" value="Ycf3"/>
</dbReference>
<gene>
    <name evidence="4" type="ORF">FDP41_008928</name>
</gene>
<keyword evidence="5" id="KW-1185">Reference proteome</keyword>
<evidence type="ECO:0000256" key="1">
    <source>
        <dbReference type="ARBA" id="ARBA00022737"/>
    </source>
</evidence>
<dbReference type="Gene3D" id="1.25.40.10">
    <property type="entry name" value="Tetratricopeptide repeat domain"/>
    <property type="match status" value="1"/>
</dbReference>
<comment type="caution">
    <text evidence="4">The sequence shown here is derived from an EMBL/GenBank/DDBJ whole genome shotgun (WGS) entry which is preliminary data.</text>
</comment>
<dbReference type="VEuPathDB" id="AmoebaDB:NfTy_047590"/>
<protein>
    <submittedName>
        <fullName evidence="4">Uncharacterized protein</fullName>
    </submittedName>
</protein>
<dbReference type="Proteomes" id="UP000444721">
    <property type="component" value="Unassembled WGS sequence"/>
</dbReference>
<dbReference type="GeneID" id="68116145"/>
<dbReference type="InterPro" id="IPR011990">
    <property type="entry name" value="TPR-like_helical_dom_sf"/>
</dbReference>
<evidence type="ECO:0000256" key="3">
    <source>
        <dbReference type="SAM" id="MobiDB-lite"/>
    </source>
</evidence>
<dbReference type="OMA" id="CYINTES"/>
<feature type="compositionally biased region" description="Acidic residues" evidence="3">
    <location>
        <begin position="41"/>
        <end position="54"/>
    </location>
</feature>
<dbReference type="AlphaFoldDB" id="A0A6A5BI31"/>
<dbReference type="SUPFAM" id="SSF48452">
    <property type="entry name" value="TPR-like"/>
    <property type="match status" value="1"/>
</dbReference>
<feature type="region of interest" description="Disordered" evidence="3">
    <location>
        <begin position="1"/>
        <end position="55"/>
    </location>
</feature>
<name>A0A6A5BI31_NAEFO</name>